<gene>
    <name evidence="1" type="primary">PLESTMB000473</name>
    <name evidence="1" type="ORF">PLESTB_001264900</name>
</gene>
<evidence type="ECO:0000313" key="2">
    <source>
        <dbReference type="Proteomes" id="UP001165080"/>
    </source>
</evidence>
<sequence>MDEGIGKGLASAFLRAFVFDKRCAPGSNTDYTTQFRCTCNGQKFTFRANLLHILVQVTFLKRKGLWHGDDEEWFASYAAEAFHVRSRLKPQLGGVSGGGVLDLQGLTHLPHLQQAAAKHLRTYLDRSWFQQCIALVERHGASARVQQGSVLWQPPAHQQQDKGFLAQLVGRVFEAGSAFPVQGIVPCIALAAGVEPDGLRVSMAHLVQSDGYLSEMVLDNEMISPAWRALISGKLNDRSINVRTVPTLQLTVTHPTR</sequence>
<name>A0A9W6BTT4_9CHLO</name>
<comment type="caution">
    <text evidence="1">The sequence shown here is derived from an EMBL/GenBank/DDBJ whole genome shotgun (WGS) entry which is preliminary data.</text>
</comment>
<evidence type="ECO:0000313" key="1">
    <source>
        <dbReference type="EMBL" id="GLC57770.1"/>
    </source>
</evidence>
<organism evidence="1 2">
    <name type="scientific">Pleodorina starrii</name>
    <dbReference type="NCBI Taxonomy" id="330485"/>
    <lineage>
        <taxon>Eukaryota</taxon>
        <taxon>Viridiplantae</taxon>
        <taxon>Chlorophyta</taxon>
        <taxon>core chlorophytes</taxon>
        <taxon>Chlorophyceae</taxon>
        <taxon>CS clade</taxon>
        <taxon>Chlamydomonadales</taxon>
        <taxon>Volvocaceae</taxon>
        <taxon>Pleodorina</taxon>
    </lineage>
</organism>
<reference evidence="1 2" key="1">
    <citation type="journal article" date="2023" name="Commun. Biol.">
        <title>Reorganization of the ancestral sex-determining regions during the evolution of trioecy in Pleodorina starrii.</title>
        <authorList>
            <person name="Takahashi K."/>
            <person name="Suzuki S."/>
            <person name="Kawai-Toyooka H."/>
            <person name="Yamamoto K."/>
            <person name="Hamaji T."/>
            <person name="Ootsuki R."/>
            <person name="Yamaguchi H."/>
            <person name="Kawachi M."/>
            <person name="Higashiyama T."/>
            <person name="Nozaki H."/>
        </authorList>
    </citation>
    <scope>NUCLEOTIDE SEQUENCE [LARGE SCALE GENOMIC DNA]</scope>
    <source>
        <strain evidence="1 2">NIES-4479</strain>
    </source>
</reference>
<protein>
    <submittedName>
        <fullName evidence="1">Uncharacterized protein</fullName>
    </submittedName>
</protein>
<keyword evidence="2" id="KW-1185">Reference proteome</keyword>
<proteinExistence type="predicted"/>
<dbReference type="AlphaFoldDB" id="A0A9W6BTT4"/>
<dbReference type="Proteomes" id="UP001165080">
    <property type="component" value="Unassembled WGS sequence"/>
</dbReference>
<dbReference type="EMBL" id="BRXU01000020">
    <property type="protein sequence ID" value="GLC57770.1"/>
    <property type="molecule type" value="Genomic_DNA"/>
</dbReference>
<accession>A0A9W6BTT4</accession>